<evidence type="ECO:0000256" key="1">
    <source>
        <dbReference type="ARBA" id="ARBA00022741"/>
    </source>
</evidence>
<feature type="domain" description="FtsK" evidence="5">
    <location>
        <begin position="1011"/>
        <end position="1206"/>
    </location>
</feature>
<feature type="region of interest" description="Disordered" evidence="4">
    <location>
        <begin position="893"/>
        <end position="919"/>
    </location>
</feature>
<dbReference type="KEGG" id="fal:FRAAL0897"/>
<dbReference type="Gene3D" id="3.40.50.300">
    <property type="entry name" value="P-loop containing nucleotide triphosphate hydrolases"/>
    <property type="match status" value="4"/>
</dbReference>
<sequence>MQIAFTVHDVRTGTNVDVLLRAGADTPLGVVADALATAVRPPRPGRAAARASPSLTLAGGGRPLSPDLPLASSPLTEGSVVILDAPPARRASGAGLAELMITAGPSAGVIHPLPVGEHTVGSAPGSAILLAGPATDEPVLTVRVAADGRLSVTPGPGARIVGWDRPKADSSVLASVHTPSTALRLLRPTAVAPLALPSTAVAGRLDVNRPPRLRPPPRATAFALPAAPEEPRRAPVPVLATLLPLLAALGMAAVLRTVYVLLFAVLGPLNLALSVVSGRRRDRRDFRAATARHRRLRADVERAAQAALETECAERHAEQPDPASLFATAWRRDSGLWRRRQGDADYLRLRVGIANQPSTVRITAAGLPAAPMHADLPAVVALREDGVVGVASARSQDIGCWLLAQAAVLHSPEELAICVLAADAGRAAGWRWTRWLPHCRTAAGDAGPWFAADAAGRVARVAELRSLLQRRQSLPPDRRPTGPDILLVLDGARSLRSIAGLIPVLRAGPAVGIHVICLESDVRDLPAECRAVVTPDGESLTVRRDQAGVIGHVRPDLIGPAGDGGDTPSGAARWYESVARALAPLRLAADDRAALPVAVRLSDISGESRQAAAAIRRAWSLASGSQTPPGSRPVPVGVAGGSTFALDLSRDGPHGLIAGTTGSGKSELLQTIIAAHAVAYRPDELVFVLVDYKGGAAFAECAALPHTVGLVTDLDPHLVRRALISLSAELHRREALLARFGAKDLDALRRAASGAGPSELAVPPRLVLVVDEFATLARELPDFVTGLVSLAQRGRSLGIHLLLATQRPSGVVSPEIRANTNLRVALRVTDVAESEDVVGCPDAAAIDAATPGRAVVRTGPERVTTVQTAWVGSPVRTEGDDPDGAAPRVSLLAWPGPDVPESEPARPYPAATSRDTAPGDTELTVLVGAVREAAAAMGIPAQPSPWLPPMPERIALGALPAVVGSDELYPHPADTPGRRRPESRQGRPELPGTVLTPVAIGLSDRCDRQAQQPFALDLEDGGHLMVVGAPRSGRSTVLRTVAGAIAGALSPLDVHLYGLDYGGGALAAMTSLPHTGALVGRDDPDRVGRLLARLTVAVEQRRRRLAANGVADLQEARRSVAPAPDGAVVRPPYLVLLVDGFEALLAASEDADGGELVECLLRLLREGPAAGLRVILSTDRRGLTGRLASLIDERLILRMADPGDYALAGIRAADMPERLSPGRGVAVGGRFTAPVEVQVAVLTLEATGRAQVAAFRALGARVRADVHTSGPARDGNRPFRVEALPECVTSARMATAQARRSATAPHRPPGPRLRAALGLGGDELDVVDLALDEEPGFVVGGPPRSGRSSTLLTLALSLLAGGVDVVAVTPRPSALRALAGQPGVLAVVDSVLRHLAGGGAGDEGGPGRPIPPPGTAHLGAGVAAPWAVPPGRRPPVVLVDDAELIGEQAAAELASFWQQARDAGGALVIAGSTEELVLQYRGFVVDVRREGHGLLLAPRRPVDGELLGVRLPRTSPGPVPPGRGVLIRRGLLLPVQVACPPATVPVDLQPGDRPRSRHQPHLQHRSRQLPHPRHSAKGIG</sequence>
<dbReference type="PANTHER" id="PTHR22683">
    <property type="entry name" value="SPORULATION PROTEIN RELATED"/>
    <property type="match status" value="1"/>
</dbReference>
<dbReference type="PANTHER" id="PTHR22683:SF1">
    <property type="entry name" value="TYPE VII SECRETION SYSTEM PROTEIN ESSC"/>
    <property type="match status" value="1"/>
</dbReference>
<feature type="compositionally biased region" description="Low complexity" evidence="4">
    <location>
        <begin position="45"/>
        <end position="54"/>
    </location>
</feature>
<dbReference type="RefSeq" id="WP_011602128.1">
    <property type="nucleotide sequence ID" value="NC_008278.1"/>
</dbReference>
<dbReference type="SMART" id="SM00382">
    <property type="entry name" value="AAA"/>
    <property type="match status" value="3"/>
</dbReference>
<dbReference type="InterPro" id="IPR002543">
    <property type="entry name" value="FtsK_dom"/>
</dbReference>
<dbReference type="EMBL" id="CT573213">
    <property type="protein sequence ID" value="CAJ59563.1"/>
    <property type="molecule type" value="Genomic_DNA"/>
</dbReference>
<dbReference type="InterPro" id="IPR027417">
    <property type="entry name" value="P-loop_NTPase"/>
</dbReference>
<dbReference type="InterPro" id="IPR050206">
    <property type="entry name" value="FtsK/SpoIIIE/SftA"/>
</dbReference>
<dbReference type="SUPFAM" id="SSF52540">
    <property type="entry name" value="P-loop containing nucleoside triphosphate hydrolases"/>
    <property type="match status" value="3"/>
</dbReference>
<evidence type="ECO:0000259" key="5">
    <source>
        <dbReference type="PROSITE" id="PS50901"/>
    </source>
</evidence>
<feature type="region of interest" description="Disordered" evidence="4">
    <location>
        <begin position="42"/>
        <end position="65"/>
    </location>
</feature>
<evidence type="ECO:0000256" key="2">
    <source>
        <dbReference type="ARBA" id="ARBA00022840"/>
    </source>
</evidence>
<keyword evidence="2 3" id="KW-0067">ATP-binding</keyword>
<keyword evidence="7" id="KW-1185">Reference proteome</keyword>
<dbReference type="InterPro" id="IPR003593">
    <property type="entry name" value="AAA+_ATPase"/>
</dbReference>
<gene>
    <name evidence="6" type="ordered locus">FRAAL0897</name>
</gene>
<dbReference type="GO" id="GO:0003677">
    <property type="term" value="F:DNA binding"/>
    <property type="evidence" value="ECO:0007669"/>
    <property type="project" value="InterPro"/>
</dbReference>
<dbReference type="OrthoDB" id="9807790at2"/>
<dbReference type="PROSITE" id="PS50901">
    <property type="entry name" value="FTSK"/>
    <property type="match status" value="2"/>
</dbReference>
<dbReference type="Proteomes" id="UP000000657">
    <property type="component" value="Chromosome"/>
</dbReference>
<evidence type="ECO:0000256" key="4">
    <source>
        <dbReference type="SAM" id="MobiDB-lite"/>
    </source>
</evidence>
<organism evidence="6 7">
    <name type="scientific">Frankia alni (strain DSM 45986 / CECT 9034 / ACN14a)</name>
    <dbReference type="NCBI Taxonomy" id="326424"/>
    <lineage>
        <taxon>Bacteria</taxon>
        <taxon>Bacillati</taxon>
        <taxon>Actinomycetota</taxon>
        <taxon>Actinomycetes</taxon>
        <taxon>Frankiales</taxon>
        <taxon>Frankiaceae</taxon>
        <taxon>Frankia</taxon>
    </lineage>
</organism>
<keyword evidence="1 3" id="KW-0547">Nucleotide-binding</keyword>
<reference evidence="6 7" key="1">
    <citation type="journal article" date="2007" name="Genome Res.">
        <title>Genome characteristics of facultatively symbiotic Frankia sp. strains reflect host range and host plant biogeography.</title>
        <authorList>
            <person name="Normand P."/>
            <person name="Lapierre P."/>
            <person name="Tisa L.S."/>
            <person name="Gogarten J.P."/>
            <person name="Alloisio N."/>
            <person name="Bagnarol E."/>
            <person name="Bassi C.A."/>
            <person name="Berry A.M."/>
            <person name="Bickhart D.M."/>
            <person name="Choisne N."/>
            <person name="Couloux A."/>
            <person name="Cournoyer B."/>
            <person name="Cruveiller S."/>
            <person name="Daubin V."/>
            <person name="Demange N."/>
            <person name="Francino M.P."/>
            <person name="Goltsman E."/>
            <person name="Huang Y."/>
            <person name="Kopp O.R."/>
            <person name="Labarre L."/>
            <person name="Lapidus A."/>
            <person name="Lavire C."/>
            <person name="Marechal J."/>
            <person name="Martinez M."/>
            <person name="Mastronunzio J.E."/>
            <person name="Mullin B.C."/>
            <person name="Niemann J."/>
            <person name="Pujic P."/>
            <person name="Rawnsley T."/>
            <person name="Rouy Z."/>
            <person name="Schenowitz C."/>
            <person name="Sellstedt A."/>
            <person name="Tavares F."/>
            <person name="Tomkins J.P."/>
            <person name="Vallenet D."/>
            <person name="Valverde C."/>
            <person name="Wall L.G."/>
            <person name="Wang Y."/>
            <person name="Medigue C."/>
            <person name="Benson D.R."/>
        </authorList>
    </citation>
    <scope>NUCLEOTIDE SEQUENCE [LARGE SCALE GENOMIC DNA]</scope>
    <source>
        <strain evidence="7">DSM 45986 / CECT 9034 / ACN14a</strain>
    </source>
</reference>
<dbReference type="STRING" id="326424.FRAAL0897"/>
<keyword evidence="6" id="KW-0131">Cell cycle</keyword>
<feature type="domain" description="FtsK" evidence="5">
    <location>
        <begin position="641"/>
        <end position="835"/>
    </location>
</feature>
<feature type="binding site" evidence="3">
    <location>
        <begin position="1028"/>
        <end position="1035"/>
    </location>
    <ligand>
        <name>ATP</name>
        <dbReference type="ChEBI" id="CHEBI:30616"/>
    </ligand>
</feature>
<dbReference type="CDD" id="cd01127">
    <property type="entry name" value="TrwB_TraG_TraD_VirD4"/>
    <property type="match status" value="1"/>
</dbReference>
<dbReference type="HOGENOM" id="CLU_003134_6_0_11"/>
<feature type="binding site" evidence="3">
    <location>
        <begin position="659"/>
        <end position="666"/>
    </location>
    <ligand>
        <name>ATP</name>
        <dbReference type="ChEBI" id="CHEBI:30616"/>
    </ligand>
</feature>
<protein>
    <submittedName>
        <fullName evidence="6">Cell division-related protein</fullName>
    </submittedName>
</protein>
<evidence type="ECO:0000256" key="3">
    <source>
        <dbReference type="PROSITE-ProRule" id="PRU00289"/>
    </source>
</evidence>
<dbReference type="eggNOG" id="COG1674">
    <property type="taxonomic scope" value="Bacteria"/>
</dbReference>
<dbReference type="GO" id="GO:0051301">
    <property type="term" value="P:cell division"/>
    <property type="evidence" value="ECO:0007669"/>
    <property type="project" value="UniProtKB-KW"/>
</dbReference>
<evidence type="ECO:0000313" key="7">
    <source>
        <dbReference type="Proteomes" id="UP000000657"/>
    </source>
</evidence>
<feature type="compositionally biased region" description="Basic and acidic residues" evidence="4">
    <location>
        <begin position="976"/>
        <end position="987"/>
    </location>
</feature>
<feature type="region of interest" description="Disordered" evidence="4">
    <location>
        <begin position="1543"/>
        <end position="1580"/>
    </location>
</feature>
<feature type="compositionally biased region" description="Basic residues" evidence="4">
    <location>
        <begin position="1555"/>
        <end position="1580"/>
    </location>
</feature>
<keyword evidence="6" id="KW-0132">Cell division</keyword>
<proteinExistence type="predicted"/>
<dbReference type="Pfam" id="PF01580">
    <property type="entry name" value="FtsK_SpoIIIE"/>
    <property type="match status" value="2"/>
</dbReference>
<feature type="region of interest" description="Disordered" evidence="4">
    <location>
        <begin position="966"/>
        <end position="992"/>
    </location>
</feature>
<dbReference type="GO" id="GO:0005524">
    <property type="term" value="F:ATP binding"/>
    <property type="evidence" value="ECO:0007669"/>
    <property type="project" value="UniProtKB-UniRule"/>
</dbReference>
<evidence type="ECO:0000313" key="6">
    <source>
        <dbReference type="EMBL" id="CAJ59563.1"/>
    </source>
</evidence>
<accession>Q0RSA1</accession>
<name>Q0RSA1_FRAAA</name>